<dbReference type="PRINTS" id="PR00969">
    <property type="entry name" value="CHAPERONPILI"/>
</dbReference>
<keyword evidence="5" id="KW-0143">Chaperone</keyword>
<keyword evidence="10" id="KW-1185">Reference proteome</keyword>
<feature type="signal peptide" evidence="6">
    <location>
        <begin position="1"/>
        <end position="24"/>
    </location>
</feature>
<comment type="similarity">
    <text evidence="2">Belongs to the periplasmic pilus chaperone family.</text>
</comment>
<gene>
    <name evidence="9" type="ORF">VOI36_04385</name>
</gene>
<organism evidence="9 10">
    <name type="scientific">Burkholderia theae</name>
    <dbReference type="NCBI Taxonomy" id="3143496"/>
    <lineage>
        <taxon>Bacteria</taxon>
        <taxon>Pseudomonadati</taxon>
        <taxon>Pseudomonadota</taxon>
        <taxon>Betaproteobacteria</taxon>
        <taxon>Burkholderiales</taxon>
        <taxon>Burkholderiaceae</taxon>
        <taxon>Burkholderia</taxon>
    </lineage>
</organism>
<evidence type="ECO:0000259" key="8">
    <source>
        <dbReference type="Pfam" id="PF02753"/>
    </source>
</evidence>
<sequence length="237" mass="25513">MKTSLIAGLALAGSLFCTAGVSHAGIMLDGTRLVLAAPAKEASILVKNKAPTDIMIQSWVEAGSQNGDVPFAITPALSRLSGEKQQMLRILYQGQGLPTDRESVFWVNVQEVPQKAKDENTLQIAVRQRIKLFYRPVGLPGKPEGAAAQLSWRVVNESGAPRLEARNGSAYHVSLSSVTLRSGGRDYSAKVEMIPPSATRRFELQGWRGQPDAGAKVQFESINDFGATESHSSPVVD</sequence>
<evidence type="ECO:0000256" key="6">
    <source>
        <dbReference type="SAM" id="SignalP"/>
    </source>
</evidence>
<dbReference type="InterPro" id="IPR036316">
    <property type="entry name" value="Pili_assmbl_chap_C_dom_sf"/>
</dbReference>
<comment type="subcellular location">
    <subcellularLocation>
        <location evidence="1">Periplasm</location>
    </subcellularLocation>
</comment>
<comment type="caution">
    <text evidence="9">The sequence shown here is derived from an EMBL/GenBank/DDBJ whole genome shotgun (WGS) entry which is preliminary data.</text>
</comment>
<protein>
    <submittedName>
        <fullName evidence="9">Molecular chaperone</fullName>
    </submittedName>
</protein>
<name>A0ABU9WAV6_9BURK</name>
<dbReference type="SUPFAM" id="SSF49354">
    <property type="entry name" value="PapD-like"/>
    <property type="match status" value="1"/>
</dbReference>
<keyword evidence="4" id="KW-0574">Periplasm</keyword>
<dbReference type="InterPro" id="IPR001829">
    <property type="entry name" value="Pili_assmbl_chaperone_bac"/>
</dbReference>
<dbReference type="PANTHER" id="PTHR30251">
    <property type="entry name" value="PILUS ASSEMBLY CHAPERONE"/>
    <property type="match status" value="1"/>
</dbReference>
<proteinExistence type="inferred from homology"/>
<dbReference type="Gene3D" id="2.60.40.10">
    <property type="entry name" value="Immunoglobulins"/>
    <property type="match status" value="2"/>
</dbReference>
<evidence type="ECO:0000313" key="9">
    <source>
        <dbReference type="EMBL" id="MEN2469122.1"/>
    </source>
</evidence>
<dbReference type="InterPro" id="IPR016147">
    <property type="entry name" value="Pili_assmbl_chaperone_N"/>
</dbReference>
<feature type="domain" description="Pili assembly chaperone N-terminal" evidence="7">
    <location>
        <begin position="25"/>
        <end position="139"/>
    </location>
</feature>
<dbReference type="InterPro" id="IPR050643">
    <property type="entry name" value="Periplasmic_pilus_chap"/>
</dbReference>
<dbReference type="InterPro" id="IPR008962">
    <property type="entry name" value="PapD-like_sf"/>
</dbReference>
<feature type="domain" description="Pili assembly chaperone C-terminal" evidence="8">
    <location>
        <begin position="166"/>
        <end position="229"/>
    </location>
</feature>
<dbReference type="InterPro" id="IPR013783">
    <property type="entry name" value="Ig-like_fold"/>
</dbReference>
<dbReference type="InterPro" id="IPR016148">
    <property type="entry name" value="Pili_assmbl_chaperone_C"/>
</dbReference>
<evidence type="ECO:0000313" key="10">
    <source>
        <dbReference type="Proteomes" id="UP001466933"/>
    </source>
</evidence>
<reference evidence="9 10" key="1">
    <citation type="submission" date="2024-05" db="EMBL/GenBank/DDBJ databases">
        <title>Burkholderia sp. Nov. a novel bacteria isolated from rhizosphere soil of Camellia sinensis.</title>
        <authorList>
            <person name="Dong Y."/>
        </authorList>
    </citation>
    <scope>NUCLEOTIDE SEQUENCE [LARGE SCALE GENOMIC DNA]</scope>
    <source>
        <strain evidence="9 10">GS2Y</strain>
    </source>
</reference>
<dbReference type="RefSeq" id="WP_343490960.1">
    <property type="nucleotide sequence ID" value="NZ_JBCPYA010000001.1"/>
</dbReference>
<evidence type="ECO:0000259" key="7">
    <source>
        <dbReference type="Pfam" id="PF00345"/>
    </source>
</evidence>
<feature type="chain" id="PRO_5046985720" evidence="6">
    <location>
        <begin position="25"/>
        <end position="237"/>
    </location>
</feature>
<dbReference type="Pfam" id="PF02753">
    <property type="entry name" value="PapD_C"/>
    <property type="match status" value="1"/>
</dbReference>
<dbReference type="Proteomes" id="UP001466933">
    <property type="component" value="Unassembled WGS sequence"/>
</dbReference>
<accession>A0ABU9WAV6</accession>
<dbReference type="EMBL" id="JBCPYA010000001">
    <property type="protein sequence ID" value="MEN2469122.1"/>
    <property type="molecule type" value="Genomic_DNA"/>
</dbReference>
<keyword evidence="3 6" id="KW-0732">Signal</keyword>
<evidence type="ECO:0000256" key="2">
    <source>
        <dbReference type="ARBA" id="ARBA00007399"/>
    </source>
</evidence>
<evidence type="ECO:0000256" key="1">
    <source>
        <dbReference type="ARBA" id="ARBA00004418"/>
    </source>
</evidence>
<dbReference type="SUPFAM" id="SSF49584">
    <property type="entry name" value="Periplasmic chaperone C-domain"/>
    <property type="match status" value="1"/>
</dbReference>
<dbReference type="PANTHER" id="PTHR30251:SF2">
    <property type="entry name" value="FIMBRIAL CHAPERONE YADV-RELATED"/>
    <property type="match status" value="1"/>
</dbReference>
<dbReference type="Pfam" id="PF00345">
    <property type="entry name" value="PapD_N"/>
    <property type="match status" value="1"/>
</dbReference>
<evidence type="ECO:0000256" key="5">
    <source>
        <dbReference type="ARBA" id="ARBA00023186"/>
    </source>
</evidence>
<evidence type="ECO:0000256" key="4">
    <source>
        <dbReference type="ARBA" id="ARBA00022764"/>
    </source>
</evidence>
<evidence type="ECO:0000256" key="3">
    <source>
        <dbReference type="ARBA" id="ARBA00022729"/>
    </source>
</evidence>